<evidence type="ECO:0000313" key="1">
    <source>
        <dbReference type="EMBL" id="SFF32533.1"/>
    </source>
</evidence>
<organism evidence="1 2">
    <name type="scientific">Sunxiuqinia elliptica</name>
    <dbReference type="NCBI Taxonomy" id="655355"/>
    <lineage>
        <taxon>Bacteria</taxon>
        <taxon>Pseudomonadati</taxon>
        <taxon>Bacteroidota</taxon>
        <taxon>Bacteroidia</taxon>
        <taxon>Marinilabiliales</taxon>
        <taxon>Prolixibacteraceae</taxon>
        <taxon>Sunxiuqinia</taxon>
    </lineage>
</organism>
<protein>
    <recommendedName>
        <fullName evidence="3">Lipoprotein</fullName>
    </recommendedName>
</protein>
<reference evidence="1 2" key="1">
    <citation type="submission" date="2016-10" db="EMBL/GenBank/DDBJ databases">
        <authorList>
            <person name="de Groot N.N."/>
        </authorList>
    </citation>
    <scope>NUCLEOTIDE SEQUENCE [LARGE SCALE GENOMIC DNA]</scope>
    <source>
        <strain evidence="1 2">CGMCC 1.9156</strain>
    </source>
</reference>
<keyword evidence="2" id="KW-1185">Reference proteome</keyword>
<evidence type="ECO:0008006" key="3">
    <source>
        <dbReference type="Google" id="ProtNLM"/>
    </source>
</evidence>
<accession>A0A1I2HSY2</accession>
<dbReference type="RefSeq" id="WP_093919906.1">
    <property type="nucleotide sequence ID" value="NZ_FONW01000004.1"/>
</dbReference>
<name>A0A1I2HSY2_9BACT</name>
<gene>
    <name evidence="1" type="ORF">SAMN05216283_104237</name>
</gene>
<dbReference type="Proteomes" id="UP000198964">
    <property type="component" value="Unassembled WGS sequence"/>
</dbReference>
<proteinExistence type="predicted"/>
<evidence type="ECO:0000313" key="2">
    <source>
        <dbReference type="Proteomes" id="UP000198964"/>
    </source>
</evidence>
<dbReference type="AlphaFoldDB" id="A0A1I2HSY2"/>
<dbReference type="EMBL" id="FONW01000004">
    <property type="protein sequence ID" value="SFF32533.1"/>
    <property type="molecule type" value="Genomic_DNA"/>
</dbReference>
<dbReference type="PROSITE" id="PS51257">
    <property type="entry name" value="PROKAR_LIPOPROTEIN"/>
    <property type="match status" value="1"/>
</dbReference>
<sequence length="137" mass="15737">MRKLIFLLTLFIAISFYSCKKEKLQADLYLYEDSSYSGTFKTINSENISGTVILNISNGYYECLTNLPFGHGAGKLEIKETKINFIDTLFLPIPATYGPSYVISGEHFYTFDGENLKMWREKNVGSVQYDLQIERKD</sequence>